<dbReference type="InterPro" id="IPR020610">
    <property type="entry name" value="Thiolase_AS"/>
</dbReference>
<dbReference type="NCBIfam" id="TIGR01930">
    <property type="entry name" value="AcCoA-C-Actrans"/>
    <property type="match status" value="1"/>
</dbReference>
<proteinExistence type="inferred from homology"/>
<evidence type="ECO:0000259" key="4">
    <source>
        <dbReference type="Pfam" id="PF00108"/>
    </source>
</evidence>
<reference evidence="6" key="1">
    <citation type="submission" date="2018-06" db="EMBL/GenBank/DDBJ databases">
        <authorList>
            <person name="Zhirakovskaya E."/>
        </authorList>
    </citation>
    <scope>NUCLEOTIDE SEQUENCE</scope>
</reference>
<evidence type="ECO:0000259" key="5">
    <source>
        <dbReference type="Pfam" id="PF02803"/>
    </source>
</evidence>
<accession>A0A3B0V1P9</accession>
<dbReference type="InterPro" id="IPR020617">
    <property type="entry name" value="Thiolase_C"/>
</dbReference>
<dbReference type="Gene3D" id="3.40.47.10">
    <property type="match status" value="2"/>
</dbReference>
<dbReference type="InterPro" id="IPR016039">
    <property type="entry name" value="Thiolase-like"/>
</dbReference>
<evidence type="ECO:0000256" key="3">
    <source>
        <dbReference type="ARBA" id="ARBA00023315"/>
    </source>
</evidence>
<feature type="domain" description="Thiolase C-terminal" evidence="5">
    <location>
        <begin position="274"/>
        <end position="395"/>
    </location>
</feature>
<feature type="domain" description="Thiolase N-terminal" evidence="4">
    <location>
        <begin position="5"/>
        <end position="264"/>
    </location>
</feature>
<dbReference type="EMBL" id="UOEU01000665">
    <property type="protein sequence ID" value="VAW37428.1"/>
    <property type="molecule type" value="Genomic_DNA"/>
</dbReference>
<dbReference type="Pfam" id="PF00108">
    <property type="entry name" value="Thiolase_N"/>
    <property type="match status" value="1"/>
</dbReference>
<dbReference type="SUPFAM" id="SSF53901">
    <property type="entry name" value="Thiolase-like"/>
    <property type="match status" value="2"/>
</dbReference>
<evidence type="ECO:0000256" key="1">
    <source>
        <dbReference type="ARBA" id="ARBA00010982"/>
    </source>
</evidence>
<keyword evidence="3 6" id="KW-0012">Acyltransferase</keyword>
<name>A0A3B0V1P9_9ZZZZ</name>
<sequence length="396" mass="42227">MQEAYIVSTARTPIGRFGGGLKEFSPSDLGAHVMKAILQRANIPGDALDMYIFGNVLRAGHGQLIPRQAAVKAGIPQTIDGYAVDMVCSSGMMSVMNATMMIKSGEADLVLAGGMESMSQAGFFLSHRARWGYKFLLGKPEQLKDVLEYDGLTDPIEDEGMGSETERLAAEYGITREEVDEVAYYSHKRAAEATAQGIFKTEIAPVEVKTRKGTTLLDEDEGIRPDTTPESLAKLRPAFTSDGILTAGNASQISDGAAALLIANDAAIKRYDLTPIARIIGGSWAAVDSWRFAEAPIPAVRKLAAKHKLDVADFDLVENNEAFAVNTILMNRELGVPTEKLNIYGSGISLGHPIGCTGARLIVTLLTGLQNEQGKLGLASLCHGMGGGTAVAVERL</sequence>
<dbReference type="PROSITE" id="PS00099">
    <property type="entry name" value="THIOLASE_3"/>
    <property type="match status" value="1"/>
</dbReference>
<protein>
    <submittedName>
        <fullName evidence="6">3-ketoacyl-CoA thiolase @ Acetyl-CoA acetyltransferase</fullName>
        <ecNumber evidence="6">2.3.1.16</ecNumber>
        <ecNumber evidence="6">2.3.1.9</ecNumber>
    </submittedName>
</protein>
<evidence type="ECO:0000313" key="6">
    <source>
        <dbReference type="EMBL" id="VAW37428.1"/>
    </source>
</evidence>
<dbReference type="PANTHER" id="PTHR18919:SF107">
    <property type="entry name" value="ACETYL-COA ACETYLTRANSFERASE, CYTOSOLIC"/>
    <property type="match status" value="1"/>
</dbReference>
<dbReference type="PANTHER" id="PTHR18919">
    <property type="entry name" value="ACETYL-COA C-ACYLTRANSFERASE"/>
    <property type="match status" value="1"/>
</dbReference>
<dbReference type="AlphaFoldDB" id="A0A3B0V1P9"/>
<dbReference type="InterPro" id="IPR020616">
    <property type="entry name" value="Thiolase_N"/>
</dbReference>
<dbReference type="PIRSF" id="PIRSF000429">
    <property type="entry name" value="Ac-CoA_Ac_transf"/>
    <property type="match status" value="1"/>
</dbReference>
<evidence type="ECO:0000256" key="2">
    <source>
        <dbReference type="ARBA" id="ARBA00022679"/>
    </source>
</evidence>
<dbReference type="EC" id="2.3.1.9" evidence="6"/>
<organism evidence="6">
    <name type="scientific">hydrothermal vent metagenome</name>
    <dbReference type="NCBI Taxonomy" id="652676"/>
    <lineage>
        <taxon>unclassified sequences</taxon>
        <taxon>metagenomes</taxon>
        <taxon>ecological metagenomes</taxon>
    </lineage>
</organism>
<keyword evidence="2 6" id="KW-0808">Transferase</keyword>
<dbReference type="InterPro" id="IPR002155">
    <property type="entry name" value="Thiolase"/>
</dbReference>
<dbReference type="GO" id="GO:0003985">
    <property type="term" value="F:acetyl-CoA C-acetyltransferase activity"/>
    <property type="evidence" value="ECO:0007669"/>
    <property type="project" value="UniProtKB-EC"/>
</dbReference>
<dbReference type="Pfam" id="PF02803">
    <property type="entry name" value="Thiolase_C"/>
    <property type="match status" value="1"/>
</dbReference>
<dbReference type="CDD" id="cd00751">
    <property type="entry name" value="thiolase"/>
    <property type="match status" value="1"/>
</dbReference>
<comment type="similarity">
    <text evidence="1">Belongs to the thiolase-like superfamily. Thiolase family.</text>
</comment>
<gene>
    <name evidence="6" type="ORF">MNBD_CHLOROFLEXI01-3348</name>
</gene>
<dbReference type="EC" id="2.3.1.16" evidence="6"/>